<feature type="domain" description="DUF6036" evidence="1">
    <location>
        <begin position="11"/>
        <end position="128"/>
    </location>
</feature>
<dbReference type="Proteomes" id="UP000295781">
    <property type="component" value="Chromosome"/>
</dbReference>
<dbReference type="EMBL" id="CP012670">
    <property type="protein sequence ID" value="AUX22821.1"/>
    <property type="molecule type" value="Genomic_DNA"/>
</dbReference>
<name>A0A4P2Q176_SORCE</name>
<reference evidence="2 3" key="1">
    <citation type="submission" date="2015-09" db="EMBL/GenBank/DDBJ databases">
        <title>Sorangium comparison.</title>
        <authorList>
            <person name="Zaburannyi N."/>
            <person name="Bunk B."/>
            <person name="Overmann J."/>
            <person name="Mueller R."/>
        </authorList>
    </citation>
    <scope>NUCLEOTIDE SEQUENCE [LARGE SCALE GENOMIC DNA]</scope>
    <source>
        <strain evidence="2 3">So ceGT47</strain>
    </source>
</reference>
<organism evidence="2 3">
    <name type="scientific">Sorangium cellulosum</name>
    <name type="common">Polyangium cellulosum</name>
    <dbReference type="NCBI Taxonomy" id="56"/>
    <lineage>
        <taxon>Bacteria</taxon>
        <taxon>Pseudomonadati</taxon>
        <taxon>Myxococcota</taxon>
        <taxon>Polyangia</taxon>
        <taxon>Polyangiales</taxon>
        <taxon>Polyangiaceae</taxon>
        <taxon>Sorangium</taxon>
    </lineage>
</organism>
<dbReference type="InterPro" id="IPR045792">
    <property type="entry name" value="DUF6036"/>
</dbReference>
<evidence type="ECO:0000259" key="1">
    <source>
        <dbReference type="Pfam" id="PF19502"/>
    </source>
</evidence>
<evidence type="ECO:0000313" key="2">
    <source>
        <dbReference type="EMBL" id="AUX22821.1"/>
    </source>
</evidence>
<proteinExistence type="predicted"/>
<protein>
    <recommendedName>
        <fullName evidence="1">DUF6036 domain-containing protein</fullName>
    </recommendedName>
</protein>
<gene>
    <name evidence="2" type="ORF">SOCEGT47_033340</name>
</gene>
<sequence>MLSRDDIRRALVALADELADMSTRCEIVVVGGAAVVLLYGAREATKDVDALILSRIDPALVRKAVQRVADSLGLPDDWLNDAAKGYVHGLALGEVLVDEPALLVRALAPHQLLAMKLSAWRDDVDIDDARLLLAKLSADRDEVWRLVEPHLVPGREMKAYYAFCDLWEAEHGSA</sequence>
<dbReference type="Pfam" id="PF19502">
    <property type="entry name" value="DUF6036"/>
    <property type="match status" value="1"/>
</dbReference>
<evidence type="ECO:0000313" key="3">
    <source>
        <dbReference type="Proteomes" id="UP000295781"/>
    </source>
</evidence>
<accession>A0A4P2Q176</accession>
<dbReference type="OrthoDB" id="192464at2"/>
<dbReference type="AlphaFoldDB" id="A0A4P2Q176"/>
<dbReference type="RefSeq" id="WP_129347918.1">
    <property type="nucleotide sequence ID" value="NZ_CP012670.1"/>
</dbReference>